<dbReference type="RefSeq" id="WP_036839562.1">
    <property type="nucleotide sequence ID" value="NZ_CAWLUD010000040.1"/>
</dbReference>
<evidence type="ECO:0000313" key="1">
    <source>
        <dbReference type="EMBL" id="KER02841.1"/>
    </source>
</evidence>
<dbReference type="Proteomes" id="UP000028002">
    <property type="component" value="Unassembled WGS sequence"/>
</dbReference>
<name>A0A081RVY8_PHOTE</name>
<sequence length="93" mass="10802">MKITKTTINFAAKRNIEINTFTDEQDGDVVWFSEINEDGETEAEPMFIMYNNENDLTWKGNIYLDKSVKEELPATINSEKHLKEVIVFLSQNI</sequence>
<organism evidence="1 2">
    <name type="scientific">Photorhabdus temperata subsp. temperata Meg1</name>
    <dbReference type="NCBI Taxonomy" id="1393735"/>
    <lineage>
        <taxon>Bacteria</taxon>
        <taxon>Pseudomonadati</taxon>
        <taxon>Pseudomonadota</taxon>
        <taxon>Gammaproteobacteria</taxon>
        <taxon>Enterobacterales</taxon>
        <taxon>Morganellaceae</taxon>
        <taxon>Photorhabdus</taxon>
    </lineage>
</organism>
<proteinExistence type="predicted"/>
<protein>
    <submittedName>
        <fullName evidence="1">Uncharacterized protein</fullName>
    </submittedName>
</protein>
<dbReference type="AlphaFoldDB" id="A0A081RVY8"/>
<dbReference type="EMBL" id="JGVH01000040">
    <property type="protein sequence ID" value="KER02841.1"/>
    <property type="molecule type" value="Genomic_DNA"/>
</dbReference>
<gene>
    <name evidence="1" type="ORF">MEG1DRAFT_02570</name>
</gene>
<dbReference type="PATRIC" id="fig|1393735.3.peg.2625"/>
<accession>A0A081RVY8</accession>
<reference evidence="1 2" key="1">
    <citation type="submission" date="2014-03" db="EMBL/GenBank/DDBJ databases">
        <title>Draft Genome of Photorhabdus temperata Meg1.</title>
        <authorList>
            <person name="Hurst S.G.IV."/>
            <person name="Morris K."/>
            <person name="Thomas K."/>
            <person name="Tisa L.S."/>
        </authorList>
    </citation>
    <scope>NUCLEOTIDE SEQUENCE [LARGE SCALE GENOMIC DNA]</scope>
    <source>
        <strain evidence="1 2">Meg1</strain>
    </source>
</reference>
<comment type="caution">
    <text evidence="1">The sequence shown here is derived from an EMBL/GenBank/DDBJ whole genome shotgun (WGS) entry which is preliminary data.</text>
</comment>
<evidence type="ECO:0000313" key="2">
    <source>
        <dbReference type="Proteomes" id="UP000028002"/>
    </source>
</evidence>